<reference evidence="1 2" key="1">
    <citation type="submission" date="2018-07" db="EMBL/GenBank/DDBJ databases">
        <title>Motiliproteus coralliicola sp. nov., a bacterium isolated from Coral.</title>
        <authorList>
            <person name="Wang G."/>
        </authorList>
    </citation>
    <scope>NUCLEOTIDE SEQUENCE [LARGE SCALE GENOMIC DNA]</scope>
    <source>
        <strain evidence="1 2">C34</strain>
    </source>
</reference>
<dbReference type="AlphaFoldDB" id="A0A369WAC3"/>
<dbReference type="RefSeq" id="WP_114696576.1">
    <property type="nucleotide sequence ID" value="NZ_QQOH01000004.1"/>
</dbReference>
<accession>A0A369WAC3</accession>
<keyword evidence="2" id="KW-1185">Reference proteome</keyword>
<dbReference type="OrthoDB" id="195616at2"/>
<dbReference type="EMBL" id="QQOH01000004">
    <property type="protein sequence ID" value="RDE18958.1"/>
    <property type="molecule type" value="Genomic_DNA"/>
</dbReference>
<evidence type="ECO:0000313" key="2">
    <source>
        <dbReference type="Proteomes" id="UP000253769"/>
    </source>
</evidence>
<protein>
    <submittedName>
        <fullName evidence="1">DUF3465 domain-containing protein</fullName>
    </submittedName>
</protein>
<dbReference type="Pfam" id="PF11948">
    <property type="entry name" value="DUF3465"/>
    <property type="match status" value="1"/>
</dbReference>
<proteinExistence type="predicted"/>
<name>A0A369WAC3_9GAMM</name>
<dbReference type="Proteomes" id="UP000253769">
    <property type="component" value="Unassembled WGS sequence"/>
</dbReference>
<comment type="caution">
    <text evidence="1">The sequence shown here is derived from an EMBL/GenBank/DDBJ whole genome shotgun (WGS) entry which is preliminary data.</text>
</comment>
<sequence>MKKILVVAIIVVGLSGLLEKNPQWLGSLFPGKDTQSNTEAVQRISHAYQNQQSDVQVGGEGIVIRLLPDDTRGSQHQKFILELSNGQTLLVAHNIDLAPRINALSRGDKVEFFGEYEWNAKGGVLHWTHHDPKGRHVGGWLKHQGITYQ</sequence>
<organism evidence="1 2">
    <name type="scientific">Motiliproteus coralliicola</name>
    <dbReference type="NCBI Taxonomy" id="2283196"/>
    <lineage>
        <taxon>Bacteria</taxon>
        <taxon>Pseudomonadati</taxon>
        <taxon>Pseudomonadota</taxon>
        <taxon>Gammaproteobacteria</taxon>
        <taxon>Oceanospirillales</taxon>
        <taxon>Oceanospirillaceae</taxon>
        <taxon>Motiliproteus</taxon>
    </lineage>
</organism>
<dbReference type="InterPro" id="IPR021856">
    <property type="entry name" value="DUF3465"/>
</dbReference>
<gene>
    <name evidence="1" type="ORF">DV711_15225</name>
</gene>
<evidence type="ECO:0000313" key="1">
    <source>
        <dbReference type="EMBL" id="RDE18958.1"/>
    </source>
</evidence>